<keyword evidence="13" id="KW-1185">Reference proteome</keyword>
<keyword evidence="6" id="KW-0235">DNA replication</keyword>
<dbReference type="Proteomes" id="UP000310200">
    <property type="component" value="Unassembled WGS sequence"/>
</dbReference>
<evidence type="ECO:0000256" key="9">
    <source>
        <dbReference type="ARBA" id="ARBA00023014"/>
    </source>
</evidence>
<dbReference type="Pfam" id="PF04104">
    <property type="entry name" value="DNA_primase_lrg"/>
    <property type="match status" value="1"/>
</dbReference>
<dbReference type="InterPro" id="IPR058560">
    <property type="entry name" value="DNA_primase_C"/>
</dbReference>
<evidence type="ECO:0000256" key="2">
    <source>
        <dbReference type="ARBA" id="ARBA00010564"/>
    </source>
</evidence>
<comment type="cofactor">
    <cofactor evidence="1">
        <name>[4Fe-4S] cluster</name>
        <dbReference type="ChEBI" id="CHEBI:49883"/>
    </cofactor>
</comment>
<dbReference type="GO" id="GO:0006269">
    <property type="term" value="P:DNA replication, synthesis of primer"/>
    <property type="evidence" value="ECO:0007669"/>
    <property type="project" value="UniProtKB-KW"/>
</dbReference>
<evidence type="ECO:0000256" key="5">
    <source>
        <dbReference type="ARBA" id="ARBA00022515"/>
    </source>
</evidence>
<evidence type="ECO:0000313" key="13">
    <source>
        <dbReference type="Proteomes" id="UP000310200"/>
    </source>
</evidence>
<dbReference type="Pfam" id="PF26466">
    <property type="entry name" value="DNA_primase_lrg_N"/>
    <property type="match status" value="1"/>
</dbReference>
<dbReference type="Gene3D" id="1.20.930.80">
    <property type="match status" value="1"/>
</dbReference>
<comment type="similarity">
    <text evidence="2">Belongs to the eukaryotic-type primase large subunit family.</text>
</comment>
<evidence type="ECO:0000256" key="3">
    <source>
        <dbReference type="ARBA" id="ARBA00019038"/>
    </source>
</evidence>
<evidence type="ECO:0000256" key="7">
    <source>
        <dbReference type="ARBA" id="ARBA00022723"/>
    </source>
</evidence>
<dbReference type="GO" id="GO:0046872">
    <property type="term" value="F:metal ion binding"/>
    <property type="evidence" value="ECO:0007669"/>
    <property type="project" value="UniProtKB-KW"/>
</dbReference>
<evidence type="ECO:0000256" key="8">
    <source>
        <dbReference type="ARBA" id="ARBA00023004"/>
    </source>
</evidence>
<keyword evidence="8" id="KW-0408">Iron</keyword>
<dbReference type="AlphaFoldDB" id="A0A4S2KDY4"/>
<keyword evidence="10" id="KW-0238">DNA-binding</keyword>
<keyword evidence="4" id="KW-0004">4Fe-4S</keyword>
<protein>
    <recommendedName>
        <fullName evidence="3">DNA primase large subunit</fullName>
    </recommendedName>
</protein>
<sequence length="514" mass="60436">MTSTMRPQTPIKLSPRNPGDVYPHDLQLYQNVPFGEVTLNELEEICETRLKVLSLVERIHLKKLTMSVSQRKAALVEKLREEGMDKFATLVDSPGCRSHTDMDICARRNDHISHLILRSVVAFNRFKKHWFLKQEARLFKWRFSSLDNEGVRQFMCVNNFVFTPVGYCLLQHFRFNVPHILDQLILSCFQISQSEKEDIREYLRISSPHVSDIDNTQFYRIPFSHVASLIKKRKVFIMQGEAFITEQEMAFVFVSHFRRILISGFEIAREARANLYNDERFTRIFANLENVIHTESTILVQEPEILQYVSLNKLDMLAETSYPLCMRVLHRVLKKTHHLTHGGRIQYGLFLKGIGISFSDSMTFWKGEFMKKMDEATFIKEKHSYNIRFNYGLEGSRRDYQPYTCQKIMESGVGPRDNHGCPFKHMLHDILEDELTDCGFNALERSKIVELSKDGQYSAACNKCYEIKHDCLNDTLFKHPNIYFNESVKHRISDHYGEIYFIRKQEMHINHYTK</sequence>
<dbReference type="InterPro" id="IPR007238">
    <property type="entry name" value="DNA_primase_lsu_euk/arc"/>
</dbReference>
<accession>A0A4S2KDY4</accession>
<keyword evidence="9" id="KW-0411">Iron-sulfur</keyword>
<dbReference type="GO" id="GO:0051539">
    <property type="term" value="F:4 iron, 4 sulfur cluster binding"/>
    <property type="evidence" value="ECO:0007669"/>
    <property type="project" value="UniProtKB-KW"/>
</dbReference>
<dbReference type="GO" id="GO:0003677">
    <property type="term" value="F:DNA binding"/>
    <property type="evidence" value="ECO:0007669"/>
    <property type="project" value="UniProtKB-KW"/>
</dbReference>
<keyword evidence="7" id="KW-0479">Metal-binding</keyword>
<feature type="domain" description="DNA primase large subunit C-terminal" evidence="11">
    <location>
        <begin position="317"/>
        <end position="484"/>
    </location>
</feature>
<dbReference type="EMBL" id="QBLH01002732">
    <property type="protein sequence ID" value="TGZ47533.1"/>
    <property type="molecule type" value="Genomic_DNA"/>
</dbReference>
<dbReference type="InterPro" id="IPR016558">
    <property type="entry name" value="DNA_primase_lsu_euk"/>
</dbReference>
<dbReference type="PANTHER" id="PTHR10537">
    <property type="entry name" value="DNA PRIMASE LARGE SUBUNIT"/>
    <property type="match status" value="1"/>
</dbReference>
<gene>
    <name evidence="12" type="ORF">DBV15_00232</name>
</gene>
<evidence type="ECO:0000256" key="10">
    <source>
        <dbReference type="ARBA" id="ARBA00023125"/>
    </source>
</evidence>
<organism evidence="12 13">
    <name type="scientific">Temnothorax longispinosus</name>
    <dbReference type="NCBI Taxonomy" id="300112"/>
    <lineage>
        <taxon>Eukaryota</taxon>
        <taxon>Metazoa</taxon>
        <taxon>Ecdysozoa</taxon>
        <taxon>Arthropoda</taxon>
        <taxon>Hexapoda</taxon>
        <taxon>Insecta</taxon>
        <taxon>Pterygota</taxon>
        <taxon>Neoptera</taxon>
        <taxon>Endopterygota</taxon>
        <taxon>Hymenoptera</taxon>
        <taxon>Apocrita</taxon>
        <taxon>Aculeata</taxon>
        <taxon>Formicoidea</taxon>
        <taxon>Formicidae</taxon>
        <taxon>Myrmicinae</taxon>
        <taxon>Temnothorax</taxon>
    </lineage>
</organism>
<dbReference type="CDD" id="cd07322">
    <property type="entry name" value="PriL_PriS_Eukaryotic"/>
    <property type="match status" value="1"/>
</dbReference>
<reference evidence="12 13" key="1">
    <citation type="journal article" date="2019" name="Philos. Trans. R. Soc. Lond., B, Biol. Sci.">
        <title>Ant behaviour and brain gene expression of defending hosts depend on the ecological success of the intruding social parasite.</title>
        <authorList>
            <person name="Kaur R."/>
            <person name="Stoldt M."/>
            <person name="Jongepier E."/>
            <person name="Feldmeyer B."/>
            <person name="Menzel F."/>
            <person name="Bornberg-Bauer E."/>
            <person name="Foitzik S."/>
        </authorList>
    </citation>
    <scope>NUCLEOTIDE SEQUENCE [LARGE SCALE GENOMIC DNA]</scope>
    <source>
        <tissue evidence="12">Whole body</tissue>
    </source>
</reference>
<evidence type="ECO:0000313" key="12">
    <source>
        <dbReference type="EMBL" id="TGZ47533.1"/>
    </source>
</evidence>
<comment type="caution">
    <text evidence="12">The sequence shown here is derived from an EMBL/GenBank/DDBJ whole genome shotgun (WGS) entry which is preliminary data.</text>
</comment>
<name>A0A4S2KDY4_9HYME</name>
<proteinExistence type="inferred from homology"/>
<evidence type="ECO:0000256" key="6">
    <source>
        <dbReference type="ARBA" id="ARBA00022705"/>
    </source>
</evidence>
<dbReference type="GO" id="GO:0006270">
    <property type="term" value="P:DNA replication initiation"/>
    <property type="evidence" value="ECO:0007669"/>
    <property type="project" value="TreeGrafter"/>
</dbReference>
<evidence type="ECO:0000259" key="11">
    <source>
        <dbReference type="Pfam" id="PF04104"/>
    </source>
</evidence>
<dbReference type="STRING" id="300112.A0A4S2KDY4"/>
<evidence type="ECO:0000256" key="1">
    <source>
        <dbReference type="ARBA" id="ARBA00001966"/>
    </source>
</evidence>
<evidence type="ECO:0000256" key="4">
    <source>
        <dbReference type="ARBA" id="ARBA00022485"/>
    </source>
</evidence>
<keyword evidence="5" id="KW-0639">Primosome</keyword>
<dbReference type="PANTHER" id="PTHR10537:SF3">
    <property type="entry name" value="DNA PRIMASE LARGE SUBUNIT"/>
    <property type="match status" value="1"/>
</dbReference>
<dbReference type="GO" id="GO:0005658">
    <property type="term" value="C:alpha DNA polymerase:primase complex"/>
    <property type="evidence" value="ECO:0007669"/>
    <property type="project" value="UniProtKB-ARBA"/>
</dbReference>